<name>A0A7S1TXX4_9STRA</name>
<evidence type="ECO:0000259" key="2">
    <source>
        <dbReference type="PROSITE" id="PS50191"/>
    </source>
</evidence>
<evidence type="ECO:0000256" key="1">
    <source>
        <dbReference type="SAM" id="SignalP"/>
    </source>
</evidence>
<gene>
    <name evidence="3" type="ORF">PPAR1163_LOCUS8813</name>
</gene>
<dbReference type="PROSITE" id="PS50191">
    <property type="entry name" value="CRAL_TRIO"/>
    <property type="match status" value="1"/>
</dbReference>
<dbReference type="Gene3D" id="3.40.525.10">
    <property type="entry name" value="CRAL-TRIO lipid binding domain"/>
    <property type="match status" value="1"/>
</dbReference>
<dbReference type="AlphaFoldDB" id="A0A7S1TXX4"/>
<feature type="chain" id="PRO_5031270180" description="CRAL-TRIO domain-containing protein" evidence="1">
    <location>
        <begin position="24"/>
        <end position="586"/>
    </location>
</feature>
<sequence length="586" mass="63270">MRGEAVLLALAALALGGPRGADGFFFRRGTAAAKELPPPPKRFISRTKSAALPKAAMPPQPPPFKASPLLLPGVPEASSFSDVFATLWQLLADALEWLLASMSAPAAGPLAASSFVKERDGFRDLNNANLNKQKRAGRWRRFVPPFLRFGRRQQTGPAAHPSRYLKTNPYVKRWRNAAAAVLRSALFWRRQMDRLGEEGFWAAEAALARQVDELGRLRSRVAALTECPVPVEFYYAQNVLADLTAQAAALVGPRPRQPVTPRRRVPLKAVEFCATPSSRAKAMEFTGVTPSSRVKAVEYSATPSSRPSAAVAEAMPHGCAQRLLRFGRAYAPGCWSETDHSRIRAVRTRLSATGLHDAEIMRFLEASPKGDNDAAAALTEAVAHREQLRSVGKLSPGDETCSQLFWLGGGKARSSSGCPVLVLRTYGELDCSATQSSANYDERLKACVFQRIEWGRKHLGVGIATPASLLIDTSPPDGGCDAATQHGSIASLLKLLPLLPVHLPGVVDEALVGPVGRWTEMAWAGLRRTMDRDLSSRVRLVVGERLPEVIAESLGPAKAYIPQRLGGDHEAPHFGTACCAAVGHKA</sequence>
<evidence type="ECO:0000313" key="3">
    <source>
        <dbReference type="EMBL" id="CAD9250452.1"/>
    </source>
</evidence>
<feature type="signal peptide" evidence="1">
    <location>
        <begin position="1"/>
        <end position="23"/>
    </location>
</feature>
<reference evidence="3" key="1">
    <citation type="submission" date="2021-01" db="EMBL/GenBank/DDBJ databases">
        <authorList>
            <person name="Corre E."/>
            <person name="Pelletier E."/>
            <person name="Niang G."/>
            <person name="Scheremetjew M."/>
            <person name="Finn R."/>
            <person name="Kale V."/>
            <person name="Holt S."/>
            <person name="Cochrane G."/>
            <person name="Meng A."/>
            <person name="Brown T."/>
            <person name="Cohen L."/>
        </authorList>
    </citation>
    <scope>NUCLEOTIDE SEQUENCE</scope>
    <source>
        <strain evidence="3">CCMP2877</strain>
    </source>
</reference>
<accession>A0A7S1TXX4</accession>
<dbReference type="InterPro" id="IPR001251">
    <property type="entry name" value="CRAL-TRIO_dom"/>
</dbReference>
<feature type="domain" description="CRAL-TRIO" evidence="2">
    <location>
        <begin position="398"/>
        <end position="573"/>
    </location>
</feature>
<keyword evidence="1" id="KW-0732">Signal</keyword>
<dbReference type="InterPro" id="IPR036865">
    <property type="entry name" value="CRAL-TRIO_dom_sf"/>
</dbReference>
<protein>
    <recommendedName>
        <fullName evidence="2">CRAL-TRIO domain-containing protein</fullName>
    </recommendedName>
</protein>
<proteinExistence type="predicted"/>
<organism evidence="3">
    <name type="scientific">Phaeomonas parva</name>
    <dbReference type="NCBI Taxonomy" id="124430"/>
    <lineage>
        <taxon>Eukaryota</taxon>
        <taxon>Sar</taxon>
        <taxon>Stramenopiles</taxon>
        <taxon>Ochrophyta</taxon>
        <taxon>Pinguiophyceae</taxon>
        <taxon>Pinguiochrysidales</taxon>
        <taxon>Pinguiochrysidaceae</taxon>
        <taxon>Phaeomonas</taxon>
    </lineage>
</organism>
<dbReference type="EMBL" id="HBGJ01013841">
    <property type="protein sequence ID" value="CAD9250452.1"/>
    <property type="molecule type" value="Transcribed_RNA"/>
</dbReference>